<dbReference type="InterPro" id="IPR013766">
    <property type="entry name" value="Thioredoxin_domain"/>
</dbReference>
<dbReference type="Gene3D" id="3.40.30.10">
    <property type="entry name" value="Glutaredoxin"/>
    <property type="match status" value="1"/>
</dbReference>
<dbReference type="Pfam" id="PF00085">
    <property type="entry name" value="Thioredoxin"/>
    <property type="match status" value="1"/>
</dbReference>
<feature type="domain" description="Thioredoxin" evidence="2">
    <location>
        <begin position="15"/>
        <end position="143"/>
    </location>
</feature>
<feature type="compositionally biased region" description="Low complexity" evidence="1">
    <location>
        <begin position="9"/>
        <end position="20"/>
    </location>
</feature>
<accession>A0AB40BYI8</accession>
<evidence type="ECO:0000313" key="3">
    <source>
        <dbReference type="Proteomes" id="UP001515500"/>
    </source>
</evidence>
<evidence type="ECO:0000259" key="2">
    <source>
        <dbReference type="PROSITE" id="PS51352"/>
    </source>
</evidence>
<dbReference type="PRINTS" id="PR00421">
    <property type="entry name" value="THIOREDOXIN"/>
</dbReference>
<dbReference type="AlphaFoldDB" id="A0AB40BYI8"/>
<evidence type="ECO:0000256" key="1">
    <source>
        <dbReference type="SAM" id="MobiDB-lite"/>
    </source>
</evidence>
<dbReference type="SUPFAM" id="SSF52833">
    <property type="entry name" value="Thioredoxin-like"/>
    <property type="match status" value="1"/>
</dbReference>
<name>A0AB40BYI8_DIOCR</name>
<dbReference type="CDD" id="cd02947">
    <property type="entry name" value="TRX_family"/>
    <property type="match status" value="1"/>
</dbReference>
<dbReference type="PANTHER" id="PTHR10438">
    <property type="entry name" value="THIOREDOXIN"/>
    <property type="match status" value="1"/>
</dbReference>
<dbReference type="GeneID" id="120267674"/>
<keyword evidence="3" id="KW-1185">Reference proteome</keyword>
<dbReference type="InterPro" id="IPR050620">
    <property type="entry name" value="Thioredoxin_H-type-like"/>
</dbReference>
<evidence type="ECO:0000313" key="4">
    <source>
        <dbReference type="RefSeq" id="XP_039131283.1"/>
    </source>
</evidence>
<dbReference type="InterPro" id="IPR036249">
    <property type="entry name" value="Thioredoxin-like_sf"/>
</dbReference>
<sequence>MGGLFSNCSSSSSQPQGSQPQPQPTAQYQDQDANSSVLIFHSKDTWNSKWQTLKASNKLVVIDFSASWCSPCHFMEPIFKEYSENFTDVIFIKIDVDELMDVAREWSVEAMPTFVFVKEGKEVDRLLGADKDGLKERILKFRV</sequence>
<dbReference type="PANTHER" id="PTHR10438:SF463">
    <property type="entry name" value="THIOREDOXIN"/>
    <property type="match status" value="1"/>
</dbReference>
<dbReference type="Proteomes" id="UP001515500">
    <property type="component" value="Chromosome 8"/>
</dbReference>
<gene>
    <name evidence="4" type="primary">LOC120267674</name>
</gene>
<protein>
    <submittedName>
        <fullName evidence="4">Thioredoxin H5-like</fullName>
    </submittedName>
</protein>
<dbReference type="RefSeq" id="XP_039131283.1">
    <property type="nucleotide sequence ID" value="XM_039275349.1"/>
</dbReference>
<feature type="region of interest" description="Disordered" evidence="1">
    <location>
        <begin position="1"/>
        <end position="32"/>
    </location>
</feature>
<reference evidence="4" key="1">
    <citation type="submission" date="2025-08" db="UniProtKB">
        <authorList>
            <consortium name="RefSeq"/>
        </authorList>
    </citation>
    <scope>IDENTIFICATION</scope>
</reference>
<organism evidence="3 4">
    <name type="scientific">Dioscorea cayennensis subsp. rotundata</name>
    <name type="common">White Guinea yam</name>
    <name type="synonym">Dioscorea rotundata</name>
    <dbReference type="NCBI Taxonomy" id="55577"/>
    <lineage>
        <taxon>Eukaryota</taxon>
        <taxon>Viridiplantae</taxon>
        <taxon>Streptophyta</taxon>
        <taxon>Embryophyta</taxon>
        <taxon>Tracheophyta</taxon>
        <taxon>Spermatophyta</taxon>
        <taxon>Magnoliopsida</taxon>
        <taxon>Liliopsida</taxon>
        <taxon>Dioscoreales</taxon>
        <taxon>Dioscoreaceae</taxon>
        <taxon>Dioscorea</taxon>
    </lineage>
</organism>
<dbReference type="PROSITE" id="PS51352">
    <property type="entry name" value="THIOREDOXIN_2"/>
    <property type="match status" value="1"/>
</dbReference>
<proteinExistence type="predicted"/>